<dbReference type="Pfam" id="PF05569">
    <property type="entry name" value="Peptidase_M56"/>
    <property type="match status" value="1"/>
</dbReference>
<dbReference type="PANTHER" id="PTHR34978:SF3">
    <property type="entry name" value="SLR0241 PROTEIN"/>
    <property type="match status" value="1"/>
</dbReference>
<organism evidence="3 4">
    <name type="scientific">Gelidibacter algens</name>
    <dbReference type="NCBI Taxonomy" id="49280"/>
    <lineage>
        <taxon>Bacteria</taxon>
        <taxon>Pseudomonadati</taxon>
        <taxon>Bacteroidota</taxon>
        <taxon>Flavobacteriia</taxon>
        <taxon>Flavobacteriales</taxon>
        <taxon>Flavobacteriaceae</taxon>
        <taxon>Gelidibacter</taxon>
    </lineage>
</organism>
<keyword evidence="1" id="KW-0472">Membrane</keyword>
<sequence length="587" mass="66786">MEYLLKASALLTIFYGCYILFLQRETFFDSNRWFLVLGLLTSVLFPLFVIPLYVDMPAPSNDSFKLVATTIQIAPETFDLTSLFIWFYATVASFFLGRLIIQLFSLSVLIRKHDKKKIGAYIFVETEQNTTPFSFFRWIVYNPEHFNQQELQLILQHEKVHAKQMHSLDVLLTDIASALFWFNPFIWLYRKALKQNLEFIADYNTQKTTDCEERYQKLLLKTSLPQENLIFINTFYNSTIKKRIVMLHKSKSKLMNTWKFSIIIPLLVIFAMTFNTKTIAQTSDRVSESASSDQQNILKFVVTKDTKDKQLDFIKNKLADKGATINFNNVKRNSKNQITGIKIEYENKNANGSIFANSSEPISPIEISMNPSNGTIILGQQSSELSQTFDVDTAEDGEIELKKTTSKKIILTSENKLNAKSEDVEDVEITVIKKENDTNVQLFENDKASPLVLLDGTEISKEQMEATDPDIIGSVTVLKEESATTKYGEKGKNGVILITSKKGNFFKTDAGDLISIGKDNKQEENTLSHSGKQPLYILGDKEITIEQMEAINPNTIDVVNVLKDEKATKKYGKKGKNGVIIITLKKE</sequence>
<dbReference type="PROSITE" id="PS51257">
    <property type="entry name" value="PROKAR_LIPOPROTEIN"/>
    <property type="match status" value="1"/>
</dbReference>
<evidence type="ECO:0000313" key="3">
    <source>
        <dbReference type="EMBL" id="RAJ18679.1"/>
    </source>
</evidence>
<protein>
    <submittedName>
        <fullName evidence="3">Beta-lactamase regulating signal transducer with metallopeptidase domain</fullName>
    </submittedName>
</protein>
<dbReference type="InterPro" id="IPR037066">
    <property type="entry name" value="Plug_dom_sf"/>
</dbReference>
<dbReference type="InterPro" id="IPR008756">
    <property type="entry name" value="Peptidase_M56"/>
</dbReference>
<dbReference type="PANTHER" id="PTHR34978">
    <property type="entry name" value="POSSIBLE SENSOR-TRANSDUCER PROTEIN BLAR"/>
    <property type="match status" value="1"/>
</dbReference>
<dbReference type="RefSeq" id="WP_111626048.1">
    <property type="nucleotide sequence ID" value="NZ_QLLQ01000027.1"/>
</dbReference>
<keyword evidence="1" id="KW-0812">Transmembrane</keyword>
<dbReference type="SUPFAM" id="SSF56935">
    <property type="entry name" value="Porins"/>
    <property type="match status" value="1"/>
</dbReference>
<gene>
    <name evidence="3" type="ORF">LX77_03782</name>
</gene>
<keyword evidence="1" id="KW-1133">Transmembrane helix</keyword>
<comment type="caution">
    <text evidence="3">The sequence shown here is derived from an EMBL/GenBank/DDBJ whole genome shotgun (WGS) entry which is preliminary data.</text>
</comment>
<reference evidence="3 4" key="1">
    <citation type="submission" date="2018-06" db="EMBL/GenBank/DDBJ databases">
        <title>Genomic Encyclopedia of Archaeal and Bacterial Type Strains, Phase II (KMG-II): from individual species to whole genera.</title>
        <authorList>
            <person name="Goeker M."/>
        </authorList>
    </citation>
    <scope>NUCLEOTIDE SEQUENCE [LARGE SCALE GENOMIC DNA]</scope>
    <source>
        <strain evidence="3 4">DSM 12408</strain>
    </source>
</reference>
<name>A0A327RP20_9FLAO</name>
<keyword evidence="4" id="KW-1185">Reference proteome</keyword>
<feature type="transmembrane region" description="Helical" evidence="1">
    <location>
        <begin position="256"/>
        <end position="274"/>
    </location>
</feature>
<feature type="transmembrane region" description="Helical" evidence="1">
    <location>
        <begin position="34"/>
        <end position="54"/>
    </location>
</feature>
<dbReference type="CDD" id="cd07341">
    <property type="entry name" value="M56_BlaR1_MecR1_like"/>
    <property type="match status" value="1"/>
</dbReference>
<evidence type="ECO:0000259" key="2">
    <source>
        <dbReference type="Pfam" id="PF05569"/>
    </source>
</evidence>
<feature type="domain" description="Peptidase M56" evidence="2">
    <location>
        <begin position="144"/>
        <end position="247"/>
    </location>
</feature>
<dbReference type="Gene3D" id="2.170.130.10">
    <property type="entry name" value="TonB-dependent receptor, plug domain"/>
    <property type="match status" value="2"/>
</dbReference>
<evidence type="ECO:0000313" key="4">
    <source>
        <dbReference type="Proteomes" id="UP000248987"/>
    </source>
</evidence>
<evidence type="ECO:0000256" key="1">
    <source>
        <dbReference type="SAM" id="Phobius"/>
    </source>
</evidence>
<dbReference type="InterPro" id="IPR052173">
    <property type="entry name" value="Beta-lactam_resp_regulator"/>
</dbReference>
<dbReference type="Proteomes" id="UP000248987">
    <property type="component" value="Unassembled WGS sequence"/>
</dbReference>
<feature type="transmembrane region" description="Helical" evidence="1">
    <location>
        <begin position="6"/>
        <end position="22"/>
    </location>
</feature>
<accession>A0A327RP20</accession>
<dbReference type="EMBL" id="QLLQ01000027">
    <property type="protein sequence ID" value="RAJ18679.1"/>
    <property type="molecule type" value="Genomic_DNA"/>
</dbReference>
<dbReference type="AlphaFoldDB" id="A0A327RP20"/>
<proteinExistence type="predicted"/>
<feature type="transmembrane region" description="Helical" evidence="1">
    <location>
        <begin position="85"/>
        <end position="110"/>
    </location>
</feature>